<keyword evidence="3" id="KW-1185">Reference proteome</keyword>
<dbReference type="EMBL" id="JALLKP010000012">
    <property type="protein sequence ID" value="KAK2195015.1"/>
    <property type="molecule type" value="Genomic_DNA"/>
</dbReference>
<protein>
    <submittedName>
        <fullName evidence="2">Uncharacterized protein</fullName>
    </submittedName>
</protein>
<reference evidence="2" key="1">
    <citation type="journal article" date="2023" name="Nat. Microbiol.">
        <title>Babesia duncani multi-omics identifies virulence factors and drug targets.</title>
        <authorList>
            <person name="Singh P."/>
            <person name="Lonardi S."/>
            <person name="Liang Q."/>
            <person name="Vydyam P."/>
            <person name="Khabirova E."/>
            <person name="Fang T."/>
            <person name="Gihaz S."/>
            <person name="Thekkiniath J."/>
            <person name="Munshi M."/>
            <person name="Abel S."/>
            <person name="Ciampossin L."/>
            <person name="Batugedara G."/>
            <person name="Gupta M."/>
            <person name="Lu X.M."/>
            <person name="Lenz T."/>
            <person name="Chakravarty S."/>
            <person name="Cornillot E."/>
            <person name="Hu Y."/>
            <person name="Ma W."/>
            <person name="Gonzalez L.M."/>
            <person name="Sanchez S."/>
            <person name="Estrada K."/>
            <person name="Sanchez-Flores A."/>
            <person name="Montero E."/>
            <person name="Harb O.S."/>
            <person name="Le Roch K.G."/>
            <person name="Mamoun C.B."/>
        </authorList>
    </citation>
    <scope>NUCLEOTIDE SEQUENCE</scope>
    <source>
        <strain evidence="2">WA1</strain>
    </source>
</reference>
<dbReference type="KEGG" id="bdw:94337804"/>
<proteinExistence type="predicted"/>
<evidence type="ECO:0000313" key="3">
    <source>
        <dbReference type="Proteomes" id="UP001214638"/>
    </source>
</evidence>
<name>A0AAD9PHX9_9APIC</name>
<organism evidence="2 3">
    <name type="scientific">Babesia duncani</name>
    <dbReference type="NCBI Taxonomy" id="323732"/>
    <lineage>
        <taxon>Eukaryota</taxon>
        <taxon>Sar</taxon>
        <taxon>Alveolata</taxon>
        <taxon>Apicomplexa</taxon>
        <taxon>Aconoidasida</taxon>
        <taxon>Piroplasmida</taxon>
        <taxon>Babesiidae</taxon>
        <taxon>Babesia</taxon>
    </lineage>
</organism>
<feature type="compositionally biased region" description="Polar residues" evidence="1">
    <location>
        <begin position="25"/>
        <end position="40"/>
    </location>
</feature>
<feature type="region of interest" description="Disordered" evidence="1">
    <location>
        <begin position="1"/>
        <end position="40"/>
    </location>
</feature>
<dbReference type="AlphaFoldDB" id="A0AAD9PHX9"/>
<dbReference type="Proteomes" id="UP001214638">
    <property type="component" value="Unassembled WGS sequence"/>
</dbReference>
<dbReference type="GeneID" id="94337804"/>
<dbReference type="RefSeq" id="XP_067801858.1">
    <property type="nucleotide sequence ID" value="XM_067948517.1"/>
</dbReference>
<comment type="caution">
    <text evidence="2">The sequence shown here is derived from an EMBL/GenBank/DDBJ whole genome shotgun (WGS) entry which is preliminary data.</text>
</comment>
<sequence>MKAKKNADKIAQPLVQKDFQDDSEIQNSPNKRNMTPTTKASKVAKLLTLWTEAMKTETLEDETSKRLSANSEPSR</sequence>
<gene>
    <name evidence="2" type="ORF">BdWA1_003507</name>
</gene>
<evidence type="ECO:0000313" key="2">
    <source>
        <dbReference type="EMBL" id="KAK2195015.1"/>
    </source>
</evidence>
<evidence type="ECO:0000256" key="1">
    <source>
        <dbReference type="SAM" id="MobiDB-lite"/>
    </source>
</evidence>
<accession>A0AAD9PHX9</accession>